<feature type="domain" description="Csd3-like second N-terminal" evidence="10">
    <location>
        <begin position="153"/>
        <end position="255"/>
    </location>
</feature>
<dbReference type="Gene3D" id="2.70.70.10">
    <property type="entry name" value="Glucose Permease (Domain IIA)"/>
    <property type="match status" value="1"/>
</dbReference>
<comment type="subcellular location">
    <subcellularLocation>
        <location evidence="2">Cell envelope</location>
    </subcellularLocation>
</comment>
<dbReference type="GO" id="GO:0004222">
    <property type="term" value="F:metalloendopeptidase activity"/>
    <property type="evidence" value="ECO:0007669"/>
    <property type="project" value="TreeGrafter"/>
</dbReference>
<dbReference type="FunFam" id="2.70.70.10:FF:000006">
    <property type="entry name" value="M23 family peptidase"/>
    <property type="match status" value="1"/>
</dbReference>
<evidence type="ECO:0000256" key="3">
    <source>
        <dbReference type="ARBA" id="ARBA00022670"/>
    </source>
</evidence>
<evidence type="ECO:0000256" key="4">
    <source>
        <dbReference type="ARBA" id="ARBA00022723"/>
    </source>
</evidence>
<dbReference type="Pfam" id="PF19425">
    <property type="entry name" value="Csd3_N2"/>
    <property type="match status" value="1"/>
</dbReference>
<dbReference type="SUPFAM" id="SSF51261">
    <property type="entry name" value="Duplicated hybrid motif"/>
    <property type="match status" value="1"/>
</dbReference>
<keyword evidence="5" id="KW-0378">Hydrolase</keyword>
<keyword evidence="3" id="KW-0645">Protease</keyword>
<dbReference type="GO" id="GO:0046872">
    <property type="term" value="F:metal ion binding"/>
    <property type="evidence" value="ECO:0007669"/>
    <property type="project" value="UniProtKB-KW"/>
</dbReference>
<sequence length="419" mass="46760">MCVKNRVLAVLFCLAAGVGSLMLPPTGRAAGDQLAPAAGQHLLTAVAPATTVSVVEGVLRNRTLYEVLTACHIPPAEILSLSRSFKPVFDFRSARPKDVYQVSVDNRHMIQKFVYKTSPLDEYEAIKNEKGGYSVHKRDIVLDRQQVAKVFTIETSLYEAVADSGEDQAIAGMIADIFAWDIDFYLYPRKGDRIAVVYERCYKDGVFVKYGKILAARYAGKHKTFSAFLFNDGRFDGYYDETGQPLKKLFLRTPMKFGKMTSGYSIRRFHPISKRYKAHTGIDYGAPRGTPIMATANGRVTFSGWKGGYGKLLMVKHANGYQTYYGHCSRLLKKRGQLVEQGQVIARVGSTGISTGPHVHYEVRVNGKPINPNKVKKSRGRPLSPELLAKFKPIVEERLAMVESLLEEKTSLVMLMQND</sequence>
<keyword evidence="7" id="KW-0482">Metalloprotease</keyword>
<evidence type="ECO:0000313" key="11">
    <source>
        <dbReference type="EMBL" id="BBO76911.1"/>
    </source>
</evidence>
<evidence type="ECO:0000313" key="12">
    <source>
        <dbReference type="Proteomes" id="UP000427769"/>
    </source>
</evidence>
<comment type="cofactor">
    <cofactor evidence="1">
        <name>Zn(2+)</name>
        <dbReference type="ChEBI" id="CHEBI:29105"/>
    </cofactor>
</comment>
<reference evidence="11 12" key="1">
    <citation type="submission" date="2019-11" db="EMBL/GenBank/DDBJ databases">
        <title>Comparative genomics of hydrocarbon-degrading Desulfosarcina strains.</title>
        <authorList>
            <person name="Watanabe M."/>
            <person name="Kojima H."/>
            <person name="Fukui M."/>
        </authorList>
    </citation>
    <scope>NUCLEOTIDE SEQUENCE [LARGE SCALE GENOMIC DNA]</scope>
    <source>
        <strain evidence="11 12">PP31</strain>
    </source>
</reference>
<evidence type="ECO:0000256" key="7">
    <source>
        <dbReference type="ARBA" id="ARBA00023049"/>
    </source>
</evidence>
<dbReference type="PANTHER" id="PTHR21666:SF288">
    <property type="entry name" value="CELL DIVISION PROTEIN YTFB"/>
    <property type="match status" value="1"/>
</dbReference>
<dbReference type="InterPro" id="IPR011055">
    <property type="entry name" value="Dup_hybrid_motif"/>
</dbReference>
<dbReference type="Pfam" id="PF01551">
    <property type="entry name" value="Peptidase_M23"/>
    <property type="match status" value="1"/>
</dbReference>
<proteinExistence type="predicted"/>
<dbReference type="GO" id="GO:0030313">
    <property type="term" value="C:cell envelope"/>
    <property type="evidence" value="ECO:0007669"/>
    <property type="project" value="UniProtKB-SubCell"/>
</dbReference>
<accession>A0A5K7ZB29</accession>
<feature type="domain" description="M23ase beta-sheet core" evidence="9">
    <location>
        <begin position="278"/>
        <end position="372"/>
    </location>
</feature>
<dbReference type="InterPro" id="IPR050570">
    <property type="entry name" value="Cell_wall_metabolism_enzyme"/>
</dbReference>
<dbReference type="Gene3D" id="3.10.450.350">
    <property type="match status" value="1"/>
</dbReference>
<gene>
    <name evidence="11" type="ORF">DSCW_43280</name>
</gene>
<feature type="chain" id="PRO_5024465220" evidence="8">
    <location>
        <begin position="30"/>
        <end position="419"/>
    </location>
</feature>
<keyword evidence="8" id="KW-0732">Signal</keyword>
<evidence type="ECO:0000259" key="9">
    <source>
        <dbReference type="Pfam" id="PF01551"/>
    </source>
</evidence>
<organism evidence="11 12">
    <name type="scientific">Desulfosarcina widdelii</name>
    <dbReference type="NCBI Taxonomy" id="947919"/>
    <lineage>
        <taxon>Bacteria</taxon>
        <taxon>Pseudomonadati</taxon>
        <taxon>Thermodesulfobacteriota</taxon>
        <taxon>Desulfobacteria</taxon>
        <taxon>Desulfobacterales</taxon>
        <taxon>Desulfosarcinaceae</taxon>
        <taxon>Desulfosarcina</taxon>
    </lineage>
</organism>
<dbReference type="InterPro" id="IPR016047">
    <property type="entry name" value="M23ase_b-sheet_dom"/>
</dbReference>
<evidence type="ECO:0000256" key="8">
    <source>
        <dbReference type="SAM" id="SignalP"/>
    </source>
</evidence>
<keyword evidence="6" id="KW-0862">Zinc</keyword>
<evidence type="ECO:0000256" key="5">
    <source>
        <dbReference type="ARBA" id="ARBA00022801"/>
    </source>
</evidence>
<keyword evidence="12" id="KW-1185">Reference proteome</keyword>
<evidence type="ECO:0000259" key="10">
    <source>
        <dbReference type="Pfam" id="PF19425"/>
    </source>
</evidence>
<dbReference type="EMBL" id="AP021875">
    <property type="protein sequence ID" value="BBO76911.1"/>
    <property type="molecule type" value="Genomic_DNA"/>
</dbReference>
<dbReference type="PANTHER" id="PTHR21666">
    <property type="entry name" value="PEPTIDASE-RELATED"/>
    <property type="match status" value="1"/>
</dbReference>
<protein>
    <submittedName>
        <fullName evidence="11">Uncharacterized protein</fullName>
    </submittedName>
</protein>
<dbReference type="InterPro" id="IPR045834">
    <property type="entry name" value="Csd3_N2"/>
</dbReference>
<evidence type="ECO:0000256" key="2">
    <source>
        <dbReference type="ARBA" id="ARBA00004196"/>
    </source>
</evidence>
<dbReference type="CDD" id="cd12797">
    <property type="entry name" value="M23_peptidase"/>
    <property type="match status" value="1"/>
</dbReference>
<evidence type="ECO:0000256" key="6">
    <source>
        <dbReference type="ARBA" id="ARBA00022833"/>
    </source>
</evidence>
<dbReference type="Proteomes" id="UP000427769">
    <property type="component" value="Chromosome"/>
</dbReference>
<feature type="signal peptide" evidence="8">
    <location>
        <begin position="1"/>
        <end position="29"/>
    </location>
</feature>
<dbReference type="RefSeq" id="WP_170302398.1">
    <property type="nucleotide sequence ID" value="NZ_AP021875.1"/>
</dbReference>
<name>A0A5K7ZB29_9BACT</name>
<keyword evidence="4" id="KW-0479">Metal-binding</keyword>
<evidence type="ECO:0000256" key="1">
    <source>
        <dbReference type="ARBA" id="ARBA00001947"/>
    </source>
</evidence>
<dbReference type="KEGG" id="dwd:DSCW_43280"/>
<dbReference type="AlphaFoldDB" id="A0A5K7ZB29"/>
<dbReference type="GO" id="GO:0006508">
    <property type="term" value="P:proteolysis"/>
    <property type="evidence" value="ECO:0007669"/>
    <property type="project" value="UniProtKB-KW"/>
</dbReference>